<accession>A0A1L3ZTB6</accession>
<dbReference type="EMBL" id="CP018221">
    <property type="protein sequence ID" value="API58867.1"/>
    <property type="molecule type" value="Genomic_DNA"/>
</dbReference>
<gene>
    <name evidence="1" type="ORF">BSL82_05700</name>
</gene>
<dbReference type="AlphaFoldDB" id="A0A1L3ZTB6"/>
<dbReference type="RefSeq" id="WP_072596420.1">
    <property type="nucleotide sequence ID" value="NZ_CP018221.1"/>
</dbReference>
<keyword evidence="2" id="KW-1185">Reference proteome</keyword>
<evidence type="ECO:0000313" key="2">
    <source>
        <dbReference type="Proteomes" id="UP000182063"/>
    </source>
</evidence>
<dbReference type="KEGG" id="sphj:BSL82_05700"/>
<organism evidence="1 2">
    <name type="scientific">Tardibacter chloracetimidivorans</name>
    <dbReference type="NCBI Taxonomy" id="1921510"/>
    <lineage>
        <taxon>Bacteria</taxon>
        <taxon>Pseudomonadati</taxon>
        <taxon>Pseudomonadota</taxon>
        <taxon>Alphaproteobacteria</taxon>
        <taxon>Sphingomonadales</taxon>
        <taxon>Sphingomonadaceae</taxon>
        <taxon>Tardibacter</taxon>
    </lineage>
</organism>
<dbReference type="STRING" id="1921510.BSL82_05700"/>
<protein>
    <recommendedName>
        <fullName evidence="3">Phage gp6-like head-tail connector protein</fullName>
    </recommendedName>
</protein>
<name>A0A1L3ZTB6_9SPHN</name>
<evidence type="ECO:0008006" key="3">
    <source>
        <dbReference type="Google" id="ProtNLM"/>
    </source>
</evidence>
<sequence>MNEELVQLTAPTDTISVDEAAAMLRMDTTDADPLLAGHLLAAREMLESDTGRLFGSRTLRWTIDAWPSCAGELTIPRAPVTAVTSVKYDDADGVEQTLATDDYLVRQRHGLTRITLAAGKSWPTLGDDGQVRIAFTAGESPISEIARRAIVQLAAFWFDNPIGAVSEGYTSMMTRLRVRWL</sequence>
<dbReference type="InterPro" id="IPR011738">
    <property type="entry name" value="Phage_CHP"/>
</dbReference>
<dbReference type="NCBIfam" id="TIGR02215">
    <property type="entry name" value="phage_chp_gp8"/>
    <property type="match status" value="1"/>
</dbReference>
<reference evidence="2" key="1">
    <citation type="submission" date="2016-11" db="EMBL/GenBank/DDBJ databases">
        <title>Complete Genome Sequence of alachlor-degrading Sphingomonas sp. strain JJ-A5.</title>
        <authorList>
            <person name="Lee H."/>
            <person name="Ka J.-O."/>
        </authorList>
    </citation>
    <scope>NUCLEOTIDE SEQUENCE [LARGE SCALE GENOMIC DNA]</scope>
    <source>
        <strain evidence="2">JJ-A5</strain>
    </source>
</reference>
<proteinExistence type="predicted"/>
<dbReference type="Proteomes" id="UP000182063">
    <property type="component" value="Chromosome"/>
</dbReference>
<dbReference type="OrthoDB" id="8452228at2"/>
<evidence type="ECO:0000313" key="1">
    <source>
        <dbReference type="EMBL" id="API58867.1"/>
    </source>
</evidence>